<dbReference type="PANTHER" id="PTHR14226">
    <property type="entry name" value="NEUROPATHY TARGET ESTERASE/SWISS CHEESE D.MELANOGASTER"/>
    <property type="match status" value="1"/>
</dbReference>
<dbReference type="GO" id="GO:0016042">
    <property type="term" value="P:lipid catabolic process"/>
    <property type="evidence" value="ECO:0007669"/>
    <property type="project" value="UniProtKB-UniRule"/>
</dbReference>
<evidence type="ECO:0000256" key="4">
    <source>
        <dbReference type="PROSITE-ProRule" id="PRU01161"/>
    </source>
</evidence>
<comment type="caution">
    <text evidence="4">Lacks conserved residue(s) required for the propagation of feature annotation.</text>
</comment>
<organism evidence="6 7">
    <name type="scientific">Dyella marensis</name>
    <dbReference type="NCBI Taxonomy" id="500610"/>
    <lineage>
        <taxon>Bacteria</taxon>
        <taxon>Pseudomonadati</taxon>
        <taxon>Pseudomonadota</taxon>
        <taxon>Gammaproteobacteria</taxon>
        <taxon>Lysobacterales</taxon>
        <taxon>Rhodanobacteraceae</taxon>
        <taxon>Dyella</taxon>
    </lineage>
</organism>
<dbReference type="Proteomes" id="UP000199477">
    <property type="component" value="Unassembled WGS sequence"/>
</dbReference>
<dbReference type="AlphaFoldDB" id="A0A1I2IS66"/>
<dbReference type="InterPro" id="IPR002641">
    <property type="entry name" value="PNPLA_dom"/>
</dbReference>
<dbReference type="Gene3D" id="3.40.1090.10">
    <property type="entry name" value="Cytosolic phospholipase A2 catalytic domain"/>
    <property type="match status" value="1"/>
</dbReference>
<dbReference type="Pfam" id="PF01734">
    <property type="entry name" value="Patatin"/>
    <property type="match status" value="1"/>
</dbReference>
<accession>A0A1I2IS66</accession>
<dbReference type="PANTHER" id="PTHR14226:SF76">
    <property type="entry name" value="NTE FAMILY PROTEIN RSSA"/>
    <property type="match status" value="1"/>
</dbReference>
<keyword evidence="3 4" id="KW-0443">Lipid metabolism</keyword>
<protein>
    <submittedName>
        <fullName evidence="6">NTE family protein</fullName>
    </submittedName>
</protein>
<dbReference type="InterPro" id="IPR050301">
    <property type="entry name" value="NTE"/>
</dbReference>
<keyword evidence="2 4" id="KW-0442">Lipid degradation</keyword>
<evidence type="ECO:0000259" key="5">
    <source>
        <dbReference type="PROSITE" id="PS51635"/>
    </source>
</evidence>
<evidence type="ECO:0000256" key="1">
    <source>
        <dbReference type="ARBA" id="ARBA00022801"/>
    </source>
</evidence>
<keyword evidence="1 4" id="KW-0378">Hydrolase</keyword>
<dbReference type="PROSITE" id="PS51635">
    <property type="entry name" value="PNPLA"/>
    <property type="match status" value="1"/>
</dbReference>
<feature type="active site" description="Proton acceptor" evidence="4">
    <location>
        <position position="170"/>
    </location>
</feature>
<dbReference type="InterPro" id="IPR016035">
    <property type="entry name" value="Acyl_Trfase/lysoPLipase"/>
</dbReference>
<proteinExistence type="predicted"/>
<feature type="short sequence motif" description="GXSXG" evidence="4">
    <location>
        <begin position="54"/>
        <end position="58"/>
    </location>
</feature>
<feature type="active site" description="Nucleophile" evidence="4">
    <location>
        <position position="56"/>
    </location>
</feature>
<evidence type="ECO:0000313" key="6">
    <source>
        <dbReference type="EMBL" id="SFF44483.1"/>
    </source>
</evidence>
<evidence type="ECO:0000256" key="3">
    <source>
        <dbReference type="ARBA" id="ARBA00023098"/>
    </source>
</evidence>
<keyword evidence="7" id="KW-1185">Reference proteome</keyword>
<evidence type="ECO:0000313" key="7">
    <source>
        <dbReference type="Proteomes" id="UP000199477"/>
    </source>
</evidence>
<gene>
    <name evidence="6" type="ORF">SAMN02799615_03594</name>
</gene>
<sequence length="328" mass="35549">MSSSLPVDAATAPGAARKPTVALALGAGGAKGLAHIGAIEEIERHGYQIVAIAGTSMGALVGGIYAMGKLEAYRDWVSALAKMDVLKLVDWTFSGGGLIKGERIIGTLRELIGDAQIEDLPLAYTAVATDLDREREIWLTRGSLFDAIRASIAIPTVFRPQLLDGRRLVDGGLLNPVPVTPLIREPADYLFAVSVDGAIEAAKPEVPNDHAIEPQNGYRHRIGEFIGRLVPHGEPKTETARPRDPGMLDLLAQSMDLMQANLARLRLAAYAPDLLIQLPRNISMAYEFYRARELIELGRERARISLADWKPPHYLGDGERALNGDRGP</sequence>
<reference evidence="7" key="1">
    <citation type="submission" date="2016-10" db="EMBL/GenBank/DDBJ databases">
        <authorList>
            <person name="Varghese N."/>
            <person name="Submissions S."/>
        </authorList>
    </citation>
    <scope>NUCLEOTIDE SEQUENCE [LARGE SCALE GENOMIC DNA]</scope>
    <source>
        <strain evidence="7">UNC178MFTsu3.1</strain>
    </source>
</reference>
<dbReference type="EMBL" id="FONH01000018">
    <property type="protein sequence ID" value="SFF44483.1"/>
    <property type="molecule type" value="Genomic_DNA"/>
</dbReference>
<feature type="domain" description="PNPLA" evidence="5">
    <location>
        <begin position="23"/>
        <end position="183"/>
    </location>
</feature>
<name>A0A1I2IS66_9GAMM</name>
<feature type="short sequence motif" description="DGA/G" evidence="4">
    <location>
        <begin position="170"/>
        <end position="172"/>
    </location>
</feature>
<dbReference type="RefSeq" id="WP_051548508.1">
    <property type="nucleotide sequence ID" value="NZ_FONH01000018.1"/>
</dbReference>
<dbReference type="STRING" id="500610.SAMN02799615_03594"/>
<dbReference type="GO" id="GO:0016787">
    <property type="term" value="F:hydrolase activity"/>
    <property type="evidence" value="ECO:0007669"/>
    <property type="project" value="UniProtKB-UniRule"/>
</dbReference>
<evidence type="ECO:0000256" key="2">
    <source>
        <dbReference type="ARBA" id="ARBA00022963"/>
    </source>
</evidence>
<dbReference type="SUPFAM" id="SSF52151">
    <property type="entry name" value="FabD/lysophospholipase-like"/>
    <property type="match status" value="1"/>
</dbReference>